<dbReference type="NCBIfam" id="NF033788">
    <property type="entry name" value="HTH_metalloreg"/>
    <property type="match status" value="1"/>
</dbReference>
<dbReference type="GO" id="GO:0003677">
    <property type="term" value="F:DNA binding"/>
    <property type="evidence" value="ECO:0007669"/>
    <property type="project" value="UniProtKB-KW"/>
</dbReference>
<accession>A0A8J3ACZ7</accession>
<keyword evidence="2" id="KW-0238">DNA-binding</keyword>
<dbReference type="InterPro" id="IPR036390">
    <property type="entry name" value="WH_DNA-bd_sf"/>
</dbReference>
<dbReference type="PRINTS" id="PR00778">
    <property type="entry name" value="HTHARSR"/>
</dbReference>
<dbReference type="SMART" id="SM00418">
    <property type="entry name" value="HTH_ARSR"/>
    <property type="match status" value="1"/>
</dbReference>
<reference evidence="5" key="1">
    <citation type="journal article" date="2014" name="Int. J. Syst. Evol. Microbiol.">
        <title>Complete genome sequence of Corynebacterium casei LMG S-19264T (=DSM 44701T), isolated from a smear-ripened cheese.</title>
        <authorList>
            <consortium name="US DOE Joint Genome Institute (JGI-PGF)"/>
            <person name="Walter F."/>
            <person name="Albersmeier A."/>
            <person name="Kalinowski J."/>
            <person name="Ruckert C."/>
        </authorList>
    </citation>
    <scope>NUCLEOTIDE SEQUENCE</scope>
    <source>
        <strain evidence="5">CGMCC 1.14988</strain>
    </source>
</reference>
<keyword evidence="1" id="KW-0805">Transcription regulation</keyword>
<gene>
    <name evidence="5" type="ORF">GCM10011354_31610</name>
</gene>
<dbReference type="InterPro" id="IPR001845">
    <property type="entry name" value="HTH_ArsR_DNA-bd_dom"/>
</dbReference>
<dbReference type="Pfam" id="PF01022">
    <property type="entry name" value="HTH_5"/>
    <property type="match status" value="1"/>
</dbReference>
<dbReference type="PANTHER" id="PTHR33154:SF15">
    <property type="entry name" value="REGULATORY PROTEIN ARSR"/>
    <property type="match status" value="1"/>
</dbReference>
<dbReference type="SUPFAM" id="SSF46785">
    <property type="entry name" value="Winged helix' DNA-binding domain"/>
    <property type="match status" value="1"/>
</dbReference>
<dbReference type="OrthoDB" id="9798835at2"/>
<dbReference type="Gene3D" id="1.10.10.10">
    <property type="entry name" value="Winged helix-like DNA-binding domain superfamily/Winged helix DNA-binding domain"/>
    <property type="match status" value="1"/>
</dbReference>
<keyword evidence="6" id="KW-1185">Reference proteome</keyword>
<dbReference type="PANTHER" id="PTHR33154">
    <property type="entry name" value="TRANSCRIPTIONAL REGULATOR, ARSR FAMILY"/>
    <property type="match status" value="1"/>
</dbReference>
<dbReference type="AlphaFoldDB" id="A0A8J3ACZ7"/>
<evidence type="ECO:0000313" key="5">
    <source>
        <dbReference type="EMBL" id="GGI08943.1"/>
    </source>
</evidence>
<dbReference type="GO" id="GO:0003700">
    <property type="term" value="F:DNA-binding transcription factor activity"/>
    <property type="evidence" value="ECO:0007669"/>
    <property type="project" value="InterPro"/>
</dbReference>
<evidence type="ECO:0000256" key="2">
    <source>
        <dbReference type="ARBA" id="ARBA00023125"/>
    </source>
</evidence>
<reference evidence="5" key="2">
    <citation type="submission" date="2020-09" db="EMBL/GenBank/DDBJ databases">
        <authorList>
            <person name="Sun Q."/>
            <person name="Zhou Y."/>
        </authorList>
    </citation>
    <scope>NUCLEOTIDE SEQUENCE</scope>
    <source>
        <strain evidence="5">CGMCC 1.14988</strain>
    </source>
</reference>
<keyword evidence="3" id="KW-0804">Transcription</keyword>
<proteinExistence type="predicted"/>
<feature type="domain" description="HTH arsR-type" evidence="4">
    <location>
        <begin position="30"/>
        <end position="120"/>
    </location>
</feature>
<dbReference type="Proteomes" id="UP000650511">
    <property type="component" value="Unassembled WGS sequence"/>
</dbReference>
<sequence length="120" mass="12353">MSTHAPTPSAAATDEGCASCAPPDAAAVVADPPDDEALAALAKALGHPSRLKILRLLTERETCITRDVVDELPLAQSTVSEHLRILREAGLVQVSADGVRSTYCVSPTGLALLKAGVANL</sequence>
<dbReference type="EMBL" id="BMHA01000013">
    <property type="protein sequence ID" value="GGI08943.1"/>
    <property type="molecule type" value="Genomic_DNA"/>
</dbReference>
<organism evidence="5 6">
    <name type="scientific">Egicoccus halophilus</name>
    <dbReference type="NCBI Taxonomy" id="1670830"/>
    <lineage>
        <taxon>Bacteria</taxon>
        <taxon>Bacillati</taxon>
        <taxon>Actinomycetota</taxon>
        <taxon>Nitriliruptoria</taxon>
        <taxon>Egicoccales</taxon>
        <taxon>Egicoccaceae</taxon>
        <taxon>Egicoccus</taxon>
    </lineage>
</organism>
<protein>
    <recommendedName>
        <fullName evidence="4">HTH arsR-type domain-containing protein</fullName>
    </recommendedName>
</protein>
<comment type="caution">
    <text evidence="5">The sequence shown here is derived from an EMBL/GenBank/DDBJ whole genome shotgun (WGS) entry which is preliminary data.</text>
</comment>
<evidence type="ECO:0000313" key="6">
    <source>
        <dbReference type="Proteomes" id="UP000650511"/>
    </source>
</evidence>
<dbReference type="RefSeq" id="WP_130648734.1">
    <property type="nucleotide sequence ID" value="NZ_BMHA01000013.1"/>
</dbReference>
<evidence type="ECO:0000256" key="3">
    <source>
        <dbReference type="ARBA" id="ARBA00023163"/>
    </source>
</evidence>
<evidence type="ECO:0000256" key="1">
    <source>
        <dbReference type="ARBA" id="ARBA00023015"/>
    </source>
</evidence>
<dbReference type="InterPro" id="IPR036388">
    <property type="entry name" value="WH-like_DNA-bd_sf"/>
</dbReference>
<dbReference type="CDD" id="cd00090">
    <property type="entry name" value="HTH_ARSR"/>
    <property type="match status" value="1"/>
</dbReference>
<evidence type="ECO:0000259" key="4">
    <source>
        <dbReference type="PROSITE" id="PS50987"/>
    </source>
</evidence>
<name>A0A8J3ACZ7_9ACTN</name>
<dbReference type="PROSITE" id="PS50987">
    <property type="entry name" value="HTH_ARSR_2"/>
    <property type="match status" value="1"/>
</dbReference>
<dbReference type="InterPro" id="IPR011991">
    <property type="entry name" value="ArsR-like_HTH"/>
</dbReference>
<dbReference type="InterPro" id="IPR051081">
    <property type="entry name" value="HTH_MetalResp_TranReg"/>
</dbReference>